<organism evidence="3">
    <name type="scientific">Harpegnathos saltator</name>
    <name type="common">Jerdon's jumping ant</name>
    <dbReference type="NCBI Taxonomy" id="610380"/>
    <lineage>
        <taxon>Eukaryota</taxon>
        <taxon>Metazoa</taxon>
        <taxon>Ecdysozoa</taxon>
        <taxon>Arthropoda</taxon>
        <taxon>Hexapoda</taxon>
        <taxon>Insecta</taxon>
        <taxon>Pterygota</taxon>
        <taxon>Neoptera</taxon>
        <taxon>Endopterygota</taxon>
        <taxon>Hymenoptera</taxon>
        <taxon>Apocrita</taxon>
        <taxon>Aculeata</taxon>
        <taxon>Formicoidea</taxon>
        <taxon>Formicidae</taxon>
        <taxon>Ponerinae</taxon>
        <taxon>Ponerini</taxon>
        <taxon>Harpegnathos</taxon>
    </lineage>
</organism>
<evidence type="ECO:0000256" key="1">
    <source>
        <dbReference type="SAM" id="MobiDB-lite"/>
    </source>
</evidence>
<dbReference type="Proteomes" id="UP000008237">
    <property type="component" value="Unassembled WGS sequence"/>
</dbReference>
<dbReference type="AlphaFoldDB" id="E2BVM3"/>
<reference evidence="2 3" key="1">
    <citation type="journal article" date="2010" name="Science">
        <title>Genomic comparison of the ants Camponotus floridanus and Harpegnathos saltator.</title>
        <authorList>
            <person name="Bonasio R."/>
            <person name="Zhang G."/>
            <person name="Ye C."/>
            <person name="Mutti N.S."/>
            <person name="Fang X."/>
            <person name="Qin N."/>
            <person name="Donahue G."/>
            <person name="Yang P."/>
            <person name="Li Q."/>
            <person name="Li C."/>
            <person name="Zhang P."/>
            <person name="Huang Z."/>
            <person name="Berger S.L."/>
            <person name="Reinberg D."/>
            <person name="Wang J."/>
            <person name="Liebig J."/>
        </authorList>
    </citation>
    <scope>NUCLEOTIDE SEQUENCE [LARGE SCALE GENOMIC DNA]</scope>
    <source>
        <strain evidence="2 3">R22 G/1</strain>
    </source>
</reference>
<protein>
    <submittedName>
        <fullName evidence="2">Uncharacterized protein</fullName>
    </submittedName>
</protein>
<sequence length="67" mass="7437">MPKDPRLQSQTRKPTQQSTGIRRKEADTSGAKSEGRAYNFNNVSSADDVTVHEENDSVVLQVGEFLD</sequence>
<accession>E2BVM3</accession>
<feature type="region of interest" description="Disordered" evidence="1">
    <location>
        <begin position="1"/>
        <end position="39"/>
    </location>
</feature>
<gene>
    <name evidence="2" type="ORF">EAI_10809</name>
</gene>
<evidence type="ECO:0000313" key="2">
    <source>
        <dbReference type="EMBL" id="EFN80293.1"/>
    </source>
</evidence>
<dbReference type="EMBL" id="GL450875">
    <property type="protein sequence ID" value="EFN80293.1"/>
    <property type="molecule type" value="Genomic_DNA"/>
</dbReference>
<proteinExistence type="predicted"/>
<dbReference type="OrthoDB" id="438431at2759"/>
<keyword evidence="3" id="KW-1185">Reference proteome</keyword>
<feature type="compositionally biased region" description="Polar residues" evidence="1">
    <location>
        <begin position="7"/>
        <end position="20"/>
    </location>
</feature>
<name>E2BVM3_HARSA</name>
<dbReference type="InParanoid" id="E2BVM3"/>
<evidence type="ECO:0000313" key="3">
    <source>
        <dbReference type="Proteomes" id="UP000008237"/>
    </source>
</evidence>